<organism evidence="1 2">
    <name type="scientific">Oikeobacillus pervagus</name>
    <dbReference type="NCBI Taxonomy" id="1325931"/>
    <lineage>
        <taxon>Bacteria</taxon>
        <taxon>Bacillati</taxon>
        <taxon>Bacillota</taxon>
        <taxon>Bacilli</taxon>
        <taxon>Bacillales</taxon>
        <taxon>Bacillaceae</taxon>
        <taxon>Oikeobacillus</taxon>
    </lineage>
</organism>
<sequence>MEYITAIQQNQEGKIINVQTSTGRIISFQKAILETEEGILSGAAIRWNRDGEQLLINTLSEDGYFPESPHV</sequence>
<dbReference type="RefSeq" id="WP_307255607.1">
    <property type="nucleotide sequence ID" value="NZ_JAUSUC010000001.1"/>
</dbReference>
<dbReference type="InterPro" id="IPR024997">
    <property type="entry name" value="DUF3892"/>
</dbReference>
<protein>
    <recommendedName>
        <fullName evidence="3">DUF3892 domain-containing protein</fullName>
    </recommendedName>
</protein>
<evidence type="ECO:0008006" key="3">
    <source>
        <dbReference type="Google" id="ProtNLM"/>
    </source>
</evidence>
<dbReference type="AlphaFoldDB" id="A0AAJ1SW28"/>
<dbReference type="EMBL" id="JAUSUC010000001">
    <property type="protein sequence ID" value="MDQ0213619.1"/>
    <property type="molecule type" value="Genomic_DNA"/>
</dbReference>
<dbReference type="Proteomes" id="UP001237207">
    <property type="component" value="Unassembled WGS sequence"/>
</dbReference>
<dbReference type="Pfam" id="PF13031">
    <property type="entry name" value="DUF3892"/>
    <property type="match status" value="1"/>
</dbReference>
<comment type="caution">
    <text evidence="1">The sequence shown here is derived from an EMBL/GenBank/DDBJ whole genome shotgun (WGS) entry which is preliminary data.</text>
</comment>
<accession>A0AAJ1SW28</accession>
<name>A0AAJ1SW28_9BACI</name>
<reference evidence="1" key="1">
    <citation type="submission" date="2023-07" db="EMBL/GenBank/DDBJ databases">
        <title>Genomic Encyclopedia of Type Strains, Phase IV (KMG-IV): sequencing the most valuable type-strain genomes for metagenomic binning, comparative biology and taxonomic classification.</title>
        <authorList>
            <person name="Goeker M."/>
        </authorList>
    </citation>
    <scope>NUCLEOTIDE SEQUENCE</scope>
    <source>
        <strain evidence="1">DSM 23947</strain>
    </source>
</reference>
<keyword evidence="2" id="KW-1185">Reference proteome</keyword>
<gene>
    <name evidence="1" type="ORF">J2S13_000013</name>
</gene>
<proteinExistence type="predicted"/>
<evidence type="ECO:0000313" key="2">
    <source>
        <dbReference type="Proteomes" id="UP001237207"/>
    </source>
</evidence>
<evidence type="ECO:0000313" key="1">
    <source>
        <dbReference type="EMBL" id="MDQ0213619.1"/>
    </source>
</evidence>